<dbReference type="Proteomes" id="UP000017746">
    <property type="component" value="Chromosome"/>
</dbReference>
<name>U5WCF9_9ACTN</name>
<dbReference type="Gene3D" id="3.40.50.720">
    <property type="entry name" value="NAD(P)-binding Rossmann-like Domain"/>
    <property type="match status" value="1"/>
</dbReference>
<dbReference type="PANTHER" id="PTHR43157:SF31">
    <property type="entry name" value="PHOSPHATIDYLINOSITOL-GLYCAN BIOSYNTHESIS CLASS F PROTEIN"/>
    <property type="match status" value="1"/>
</dbReference>
<keyword evidence="1" id="KW-0560">Oxidoreductase</keyword>
<dbReference type="RefSeq" id="WP_023562021.1">
    <property type="nucleotide sequence ID" value="NC_022657.1"/>
</dbReference>
<evidence type="ECO:0000313" key="3">
    <source>
        <dbReference type="Proteomes" id="UP000017746"/>
    </source>
</evidence>
<dbReference type="InterPro" id="IPR036291">
    <property type="entry name" value="NAD(P)-bd_dom_sf"/>
</dbReference>
<sequence length="309" mass="33466">MALEFRFDDIPDQTGRTVVITGASSGLGLIAARELAARGATVIMAVRDTDKGHRVRAGLRGDLEVRHLDVADLDSVRAFSAALHEQGRTIDVLLNNAGTGEQTRRLTPQGHERVFATNHLGHYALTGLLLDLFRPDRDPRIVTVASNFYSRLRTGLDFGNLQGERSWSAGSAYVRSKLANVLFGAELERRLRRTDSPVRSFLAHPGMATTPMHDSNAGLAQKAFVAIATPLLARSAERGTEPILFAATSPAAEPLTFLGPSIRKWDSKVHFAPLVPPGDDLAAGSRLWSVSADLTGVRYLADDTSRLIP</sequence>
<dbReference type="GO" id="GO:0016491">
    <property type="term" value="F:oxidoreductase activity"/>
    <property type="evidence" value="ECO:0007669"/>
    <property type="project" value="UniProtKB-KW"/>
</dbReference>
<evidence type="ECO:0000313" key="2">
    <source>
        <dbReference type="EMBL" id="AGZ45685.1"/>
    </source>
</evidence>
<dbReference type="KEGG" id="afs:AFR_37155"/>
<dbReference type="PANTHER" id="PTHR43157">
    <property type="entry name" value="PHOSPHATIDYLINOSITOL-GLYCAN BIOSYNTHESIS CLASS F PROTEIN-RELATED"/>
    <property type="match status" value="1"/>
</dbReference>
<keyword evidence="3" id="KW-1185">Reference proteome</keyword>
<dbReference type="EMBL" id="CP006272">
    <property type="protein sequence ID" value="AGZ45685.1"/>
    <property type="molecule type" value="Genomic_DNA"/>
</dbReference>
<gene>
    <name evidence="2" type="ORF">AFR_37155</name>
</gene>
<dbReference type="OrthoDB" id="4577644at2"/>
<dbReference type="STRING" id="1246995.AFR_37155"/>
<dbReference type="PATRIC" id="fig|1246995.3.peg.7517"/>
<accession>U5WCF9</accession>
<dbReference type="Pfam" id="PF00106">
    <property type="entry name" value="adh_short"/>
    <property type="match status" value="1"/>
</dbReference>
<dbReference type="InterPro" id="IPR002347">
    <property type="entry name" value="SDR_fam"/>
</dbReference>
<reference evidence="2 3" key="1">
    <citation type="journal article" date="2014" name="J. Biotechnol.">
        <title>Complete genome sequence of the actinobacterium Actinoplanes friuliensis HAG 010964, producer of the lipopeptide antibiotic friulimycin.</title>
        <authorList>
            <person name="Ruckert C."/>
            <person name="Szczepanowski R."/>
            <person name="Albersmeier A."/>
            <person name="Goesmann A."/>
            <person name="Fischer N."/>
            <person name="Steinkamper A."/>
            <person name="Puhler A."/>
            <person name="Biener R."/>
            <person name="Schwartz D."/>
            <person name="Kalinowski J."/>
        </authorList>
    </citation>
    <scope>NUCLEOTIDE SEQUENCE [LARGE SCALE GENOMIC DNA]</scope>
    <source>
        <strain evidence="2 3">DSM 7358</strain>
    </source>
</reference>
<dbReference type="AlphaFoldDB" id="U5WCF9"/>
<proteinExistence type="predicted"/>
<dbReference type="eggNOG" id="COG1028">
    <property type="taxonomic scope" value="Bacteria"/>
</dbReference>
<dbReference type="PRINTS" id="PR00081">
    <property type="entry name" value="GDHRDH"/>
</dbReference>
<evidence type="ECO:0000256" key="1">
    <source>
        <dbReference type="ARBA" id="ARBA00023002"/>
    </source>
</evidence>
<dbReference type="HOGENOM" id="CLU_010194_44_2_11"/>
<protein>
    <submittedName>
        <fullName evidence="2">Short chain dehydrogenase</fullName>
    </submittedName>
</protein>
<organism evidence="2 3">
    <name type="scientific">Actinoplanes friuliensis DSM 7358</name>
    <dbReference type="NCBI Taxonomy" id="1246995"/>
    <lineage>
        <taxon>Bacteria</taxon>
        <taxon>Bacillati</taxon>
        <taxon>Actinomycetota</taxon>
        <taxon>Actinomycetes</taxon>
        <taxon>Micromonosporales</taxon>
        <taxon>Micromonosporaceae</taxon>
        <taxon>Actinoplanes</taxon>
    </lineage>
</organism>
<dbReference type="SUPFAM" id="SSF51735">
    <property type="entry name" value="NAD(P)-binding Rossmann-fold domains"/>
    <property type="match status" value="1"/>
</dbReference>